<dbReference type="AlphaFoldDB" id="A0AAE1LHQ5"/>
<evidence type="ECO:0000313" key="2">
    <source>
        <dbReference type="Proteomes" id="UP001219518"/>
    </source>
</evidence>
<reference evidence="1" key="1">
    <citation type="submission" date="2021-07" db="EMBL/GenBank/DDBJ databases">
        <authorList>
            <person name="Catto M.A."/>
            <person name="Jacobson A."/>
            <person name="Kennedy G."/>
            <person name="Labadie P."/>
            <person name="Hunt B.G."/>
            <person name="Srinivasan R."/>
        </authorList>
    </citation>
    <scope>NUCLEOTIDE SEQUENCE</scope>
    <source>
        <strain evidence="1">PL_HMW_Pooled</strain>
        <tissue evidence="1">Head</tissue>
    </source>
</reference>
<keyword evidence="2" id="KW-1185">Reference proteome</keyword>
<reference evidence="1" key="2">
    <citation type="journal article" date="2023" name="BMC Genomics">
        <title>Pest status, molecular evolution, and epigenetic factors derived from the genome assembly of Frankliniella fusca, a thysanopteran phytovirus vector.</title>
        <authorList>
            <person name="Catto M.A."/>
            <person name="Labadie P.E."/>
            <person name="Jacobson A.L."/>
            <person name="Kennedy G.G."/>
            <person name="Srinivasan R."/>
            <person name="Hunt B.G."/>
        </authorList>
    </citation>
    <scope>NUCLEOTIDE SEQUENCE</scope>
    <source>
        <strain evidence="1">PL_HMW_Pooled</strain>
    </source>
</reference>
<dbReference type="EMBL" id="JAHWGI010000988">
    <property type="protein sequence ID" value="KAK3920088.1"/>
    <property type="molecule type" value="Genomic_DNA"/>
</dbReference>
<evidence type="ECO:0000313" key="1">
    <source>
        <dbReference type="EMBL" id="KAK3920088.1"/>
    </source>
</evidence>
<sequence length="90" mass="10337">MKIASLQCNENCMSGNVRPKLLYNAAKKFVLTPLALEEGIEFSTNWYQDYNTDELEYFSHDNEFYSNNAIYETLLTSDQVDFMNASNTGT</sequence>
<gene>
    <name evidence="1" type="ORF">KUF71_009375</name>
</gene>
<organism evidence="1 2">
    <name type="scientific">Frankliniella fusca</name>
    <dbReference type="NCBI Taxonomy" id="407009"/>
    <lineage>
        <taxon>Eukaryota</taxon>
        <taxon>Metazoa</taxon>
        <taxon>Ecdysozoa</taxon>
        <taxon>Arthropoda</taxon>
        <taxon>Hexapoda</taxon>
        <taxon>Insecta</taxon>
        <taxon>Pterygota</taxon>
        <taxon>Neoptera</taxon>
        <taxon>Paraneoptera</taxon>
        <taxon>Thysanoptera</taxon>
        <taxon>Terebrantia</taxon>
        <taxon>Thripoidea</taxon>
        <taxon>Thripidae</taxon>
        <taxon>Frankliniella</taxon>
    </lineage>
</organism>
<comment type="caution">
    <text evidence="1">The sequence shown here is derived from an EMBL/GenBank/DDBJ whole genome shotgun (WGS) entry which is preliminary data.</text>
</comment>
<name>A0AAE1LHQ5_9NEOP</name>
<accession>A0AAE1LHQ5</accession>
<dbReference type="Proteomes" id="UP001219518">
    <property type="component" value="Unassembled WGS sequence"/>
</dbReference>
<proteinExistence type="predicted"/>
<protein>
    <submittedName>
        <fullName evidence="1">1,4-alpha-glucan branching enzyme GlgB</fullName>
    </submittedName>
</protein>